<proteinExistence type="predicted"/>
<comment type="caution">
    <text evidence="1">The sequence shown here is derived from an EMBL/GenBank/DDBJ whole genome shotgun (WGS) entry which is preliminary data.</text>
</comment>
<dbReference type="Gene3D" id="1.25.40.10">
    <property type="entry name" value="Tetratricopeptide repeat domain"/>
    <property type="match status" value="2"/>
</dbReference>
<name>A0ABQ3X0C4_9ACTN</name>
<dbReference type="PANTHER" id="PTHR46082:SF6">
    <property type="entry name" value="AAA+ ATPASE DOMAIN-CONTAINING PROTEIN-RELATED"/>
    <property type="match status" value="1"/>
</dbReference>
<reference evidence="1 2" key="1">
    <citation type="submission" date="2021-01" db="EMBL/GenBank/DDBJ databases">
        <title>Whole genome shotgun sequence of Actinoplanes couchii NBRC 106145.</title>
        <authorList>
            <person name="Komaki H."/>
            <person name="Tamura T."/>
        </authorList>
    </citation>
    <scope>NUCLEOTIDE SEQUENCE [LARGE SCALE GENOMIC DNA]</scope>
    <source>
        <strain evidence="1 2">NBRC 106145</strain>
    </source>
</reference>
<organism evidence="1 2">
    <name type="scientific">Actinoplanes couchii</name>
    <dbReference type="NCBI Taxonomy" id="403638"/>
    <lineage>
        <taxon>Bacteria</taxon>
        <taxon>Bacillati</taxon>
        <taxon>Actinomycetota</taxon>
        <taxon>Actinomycetes</taxon>
        <taxon>Micromonosporales</taxon>
        <taxon>Micromonosporaceae</taxon>
        <taxon>Actinoplanes</taxon>
    </lineage>
</organism>
<dbReference type="NCBIfam" id="NF040586">
    <property type="entry name" value="FxSxx_TPR"/>
    <property type="match status" value="1"/>
</dbReference>
<dbReference type="SUPFAM" id="SSF52540">
    <property type="entry name" value="P-loop containing nucleoside triphosphate hydrolases"/>
    <property type="match status" value="2"/>
</dbReference>
<dbReference type="InterPro" id="IPR011990">
    <property type="entry name" value="TPR-like_helical_dom_sf"/>
</dbReference>
<evidence type="ECO:0000313" key="1">
    <source>
        <dbReference type="EMBL" id="GID51843.1"/>
    </source>
</evidence>
<evidence type="ECO:0000313" key="2">
    <source>
        <dbReference type="Proteomes" id="UP000612282"/>
    </source>
</evidence>
<keyword evidence="2" id="KW-1185">Reference proteome</keyword>
<dbReference type="EMBL" id="BOMG01000006">
    <property type="protein sequence ID" value="GID51843.1"/>
    <property type="molecule type" value="Genomic_DNA"/>
</dbReference>
<sequence length="1236" mass="132139">MIDTDVTGTAPGRAAVVSFVAADHRSGRTSVVANVAWSLAARGNRVLILDWDLRGTRIHEYLRPFLVDEALDDEVISRLGADLTRAITTAFGAAAEFRHYLPGGLAAVPRLDVVVPAPGRPPGGPDELARFTRLRAYLTSSEYDYVLLDGQPGETGTVVRDALIADRVVLCFASQDNAAREAAGLAVAVARDSPLGARILAVPSYLDTEFPLAPEEQAEQCGAVIRTALRAGNVRVGDETVRVVPVPFRTPDAVLVPVVYAPDDEPEVLAAYRALVEAVSDGAVTELAPTSERLRDQYRDYLRRHTGAQSGDSKPIEILYCSLDRPWADWAAGQLRAAGLNAQLHCVETGLRTVSPGSVVVAGRGRPLDGAGLTAGQMAELVLLRVTDEAVPVPGVPDVDLTGCSHAQARLRLLATLATSGELPPGGTGRLPSDRPAGVVGLPSQDPGTVHRVRETEQLRDLLPSGVPARAWLSGPPAAGRTGLAVAYASEFGYEYSLIWHVPAHDRPSAKASLSRLAERIGVLIDDEDRPTAVLQQVAAGYQPSLLIYDDVSDPATVEGLLPEPGTGHVLLVRDAGGAPDESVEVGPLTRDEARELLRDNLGEHSAGRLDALLDAVGAQPLNLRLTIGCIRAATGLLRARGLHGTEAAEKAAQLFLSALTAREPGKQRTDRLRSVAGSFLSLLDSYPGGRLVAAFALMCAHLAPDGVSLRLLRSTPFLTGLISAAGESADDLAGDATEIEVVMHSGQRFELFRIDRVGEPRLRMHPIMQQALLAVAGPERAERARRLTMQALAAWAPNDAEFLAGDREPDLREIGRHVLGLGALDELDSTPVRRLLVLHLAMLAKDGRPDQLRAGLAVAEHLQRTWPDRTDPLVRRLAVHHADLLRSLGDNAGSLAVDVAAHGEEPEQPARLQLRAAVNRRGVAGDLRGIGAFDRALTEDRATYRAMRAMLGQEHEQTLRTRHNLALSNYFAGFQEGARNLETETFRIRRGLSENDFLTWWCAIDLAVYQRATGDFAGARRLLAEAETRLTNLRGAGDPLTIRAKAALAVTERRLGKYPEARLRSGQALAAYQRTAGEQSLVTQGARLSLAVDLSYTGDMPAALAAAETALAAIRGLLLPDHPFVAVAEMTAAGLFRRAGRTMPALETAGEAVRLLADRLRPGHPWLIAARINQANALLDSGERDQAAAVLGEAAEAAELLPEGHPYLAILQNNSMVLDGGNGSPVDVDVEIEST</sequence>
<gene>
    <name evidence="1" type="ORF">Aco03nite_002470</name>
</gene>
<dbReference type="SUPFAM" id="SSF48452">
    <property type="entry name" value="TPR-like"/>
    <property type="match status" value="2"/>
</dbReference>
<dbReference type="Gene3D" id="3.40.50.300">
    <property type="entry name" value="P-loop containing nucleotide triphosphate hydrolases"/>
    <property type="match status" value="2"/>
</dbReference>
<dbReference type="RefSeq" id="WP_203792674.1">
    <property type="nucleotide sequence ID" value="NZ_BAAAQE010000090.1"/>
</dbReference>
<dbReference type="Proteomes" id="UP000612282">
    <property type="component" value="Unassembled WGS sequence"/>
</dbReference>
<dbReference type="PANTHER" id="PTHR46082">
    <property type="entry name" value="ATP/GTP-BINDING PROTEIN-RELATED"/>
    <property type="match status" value="1"/>
</dbReference>
<protein>
    <submittedName>
        <fullName evidence="1">Uncharacterized protein</fullName>
    </submittedName>
</protein>
<dbReference type="InterPro" id="IPR027417">
    <property type="entry name" value="P-loop_NTPase"/>
</dbReference>
<accession>A0ABQ3X0C4</accession>
<dbReference type="InterPro" id="IPR053137">
    <property type="entry name" value="NLR-like"/>
</dbReference>